<protein>
    <submittedName>
        <fullName evidence="1">Uncharacterized protein</fullName>
    </submittedName>
</protein>
<comment type="caution">
    <text evidence="1">The sequence shown here is derived from an EMBL/GenBank/DDBJ whole genome shotgun (WGS) entry which is preliminary data.</text>
</comment>
<dbReference type="EMBL" id="SOYS01000005">
    <property type="protein sequence ID" value="NIY48284.1"/>
    <property type="molecule type" value="Genomic_DNA"/>
</dbReference>
<reference evidence="1 2" key="1">
    <citation type="journal article" date="2020" name="Microorganisms">
        <title>Polyphasic Characterisation of Cedecea colo sp. nov., a New Enteric Bacterium Isolated from the Koala Hindgut.</title>
        <authorList>
            <person name="Boath J.M."/>
            <person name="Dakhal S."/>
            <person name="Van T.T.H."/>
            <person name="Moore R.J."/>
            <person name="Dekiwadia C."/>
            <person name="Macreadie I.G."/>
        </authorList>
    </citation>
    <scope>NUCLEOTIDE SEQUENCE [LARGE SCALE GENOMIC DNA]</scope>
    <source>
        <strain evidence="1 2">ZA</strain>
    </source>
</reference>
<sequence>MTLDLFELLDACETLSDELIESNNQTHQQALHRRLANCLEAMEAELEKPLPPYLMQHLTVEKLVDTQPQHLAGDSELLRQYCYALTQVLISQKQAAEINRTLNALLFELLNMLIEDLLLPRFEKSIKD</sequence>
<evidence type="ECO:0000313" key="2">
    <source>
        <dbReference type="Proteomes" id="UP000697927"/>
    </source>
</evidence>
<evidence type="ECO:0000313" key="1">
    <source>
        <dbReference type="EMBL" id="NIY48284.1"/>
    </source>
</evidence>
<gene>
    <name evidence="1" type="ORF">E2L00_12310</name>
</gene>
<keyword evidence="2" id="KW-1185">Reference proteome</keyword>
<accession>A0ABX0VNN0</accession>
<name>A0ABX0VNN0_9ENTR</name>
<proteinExistence type="predicted"/>
<dbReference type="Proteomes" id="UP000697927">
    <property type="component" value="Unassembled WGS sequence"/>
</dbReference>
<organism evidence="1 2">
    <name type="scientific">Cedecea colo</name>
    <dbReference type="NCBI Taxonomy" id="2552946"/>
    <lineage>
        <taxon>Bacteria</taxon>
        <taxon>Pseudomonadati</taxon>
        <taxon>Pseudomonadota</taxon>
        <taxon>Gammaproteobacteria</taxon>
        <taxon>Enterobacterales</taxon>
        <taxon>Enterobacteriaceae</taxon>
        <taxon>Cedecea</taxon>
    </lineage>
</organism>